<dbReference type="OrthoDB" id="654211at2759"/>
<dbReference type="GO" id="GO:0008270">
    <property type="term" value="F:zinc ion binding"/>
    <property type="evidence" value="ECO:0007669"/>
    <property type="project" value="UniProtKB-KW"/>
</dbReference>
<dbReference type="EMBL" id="JQFZ01000110">
    <property type="protein sequence ID" value="KGO58926.1"/>
    <property type="molecule type" value="Genomic_DNA"/>
</dbReference>
<proteinExistence type="predicted"/>
<evidence type="ECO:0000313" key="3">
    <source>
        <dbReference type="EMBL" id="KGO58926.1"/>
    </source>
</evidence>
<accession>A0A0A2ID30</accession>
<dbReference type="PROSITE" id="PS50157">
    <property type="entry name" value="ZINC_FINGER_C2H2_2"/>
    <property type="match status" value="1"/>
</dbReference>
<dbReference type="PhylomeDB" id="A0A0A2ID30"/>
<dbReference type="Proteomes" id="UP000030143">
    <property type="component" value="Unassembled WGS sequence"/>
</dbReference>
<keyword evidence="4" id="KW-1185">Reference proteome</keyword>
<dbReference type="AlphaFoldDB" id="A0A0A2ID30"/>
<dbReference type="VEuPathDB" id="FungiDB:PEXP_083700"/>
<dbReference type="SMART" id="SM00355">
    <property type="entry name" value="ZnF_C2H2"/>
    <property type="match status" value="2"/>
</dbReference>
<evidence type="ECO:0000259" key="2">
    <source>
        <dbReference type="PROSITE" id="PS50157"/>
    </source>
</evidence>
<keyword evidence="1" id="KW-0862">Zinc</keyword>
<dbReference type="HOGENOM" id="CLU_1210186_0_0_1"/>
<keyword evidence="1" id="KW-0479">Metal-binding</keyword>
<feature type="domain" description="C2H2-type" evidence="2">
    <location>
        <begin position="202"/>
        <end position="229"/>
    </location>
</feature>
<comment type="caution">
    <text evidence="3">The sequence shown here is derived from an EMBL/GenBank/DDBJ whole genome shotgun (WGS) entry which is preliminary data.</text>
</comment>
<name>A0A0A2ID30_PENEN</name>
<dbReference type="GeneID" id="27681971"/>
<dbReference type="Gene3D" id="3.30.160.60">
    <property type="entry name" value="Classic Zinc Finger"/>
    <property type="match status" value="1"/>
</dbReference>
<keyword evidence="1" id="KW-0863">Zinc-finger</keyword>
<organism evidence="3 4">
    <name type="scientific">Penicillium expansum</name>
    <name type="common">Blue mold rot fungus</name>
    <dbReference type="NCBI Taxonomy" id="27334"/>
    <lineage>
        <taxon>Eukaryota</taxon>
        <taxon>Fungi</taxon>
        <taxon>Dikarya</taxon>
        <taxon>Ascomycota</taxon>
        <taxon>Pezizomycotina</taxon>
        <taxon>Eurotiomycetes</taxon>
        <taxon>Eurotiomycetidae</taxon>
        <taxon>Eurotiales</taxon>
        <taxon>Aspergillaceae</taxon>
        <taxon>Penicillium</taxon>
    </lineage>
</organism>
<protein>
    <submittedName>
        <fullName evidence="3">Zinc finger, C2H2</fullName>
    </submittedName>
</protein>
<dbReference type="InterPro" id="IPR013087">
    <property type="entry name" value="Znf_C2H2_type"/>
</dbReference>
<dbReference type="PROSITE" id="PS00028">
    <property type="entry name" value="ZINC_FINGER_C2H2_1"/>
    <property type="match status" value="1"/>
</dbReference>
<dbReference type="RefSeq" id="XP_016600267.1">
    <property type="nucleotide sequence ID" value="XM_016746551.1"/>
</dbReference>
<evidence type="ECO:0000256" key="1">
    <source>
        <dbReference type="PROSITE-ProRule" id="PRU00042"/>
    </source>
</evidence>
<sequence>MASPSCNTHCDHSQVADGYDWTMTNLNYSQFVPLVHQSSTSMLAEPSIASVNPIPCTYHIQYPTASVASSFVAPSTSPSAGCDLYRFNQNAIHQSPIANDRAAMAPGGPVTGSLGPRHDVACTNLPGPASSIPKAPRAKASGDSYAKGKIAYVRKQGRQQKQEKAQQSFQCHWKDCTYRNPFSGKPALLRHVDTQHIAPRSFDCPSCDMSFNRRDNMIEHRGRVHWERA</sequence>
<gene>
    <name evidence="3" type="ORF">PEX2_092810</name>
</gene>
<reference evidence="3 4" key="1">
    <citation type="journal article" date="2015" name="Mol. Plant Microbe Interact.">
        <title>Genome, transcriptome, and functional analyses of Penicillium expansum provide new insights into secondary metabolism and pathogenicity.</title>
        <authorList>
            <person name="Ballester A.R."/>
            <person name="Marcet-Houben M."/>
            <person name="Levin E."/>
            <person name="Sela N."/>
            <person name="Selma-Lazaro C."/>
            <person name="Carmona L."/>
            <person name="Wisniewski M."/>
            <person name="Droby S."/>
            <person name="Gonzalez-Candelas L."/>
            <person name="Gabaldon T."/>
        </authorList>
    </citation>
    <scope>NUCLEOTIDE SEQUENCE [LARGE SCALE GENOMIC DNA]</scope>
    <source>
        <strain evidence="3 4">MD-8</strain>
    </source>
</reference>
<dbReference type="STRING" id="27334.A0A0A2ID30"/>
<evidence type="ECO:0000313" key="4">
    <source>
        <dbReference type="Proteomes" id="UP000030143"/>
    </source>
</evidence>